<dbReference type="Proteomes" id="UP000274429">
    <property type="component" value="Unassembled WGS sequence"/>
</dbReference>
<keyword evidence="2" id="KW-1185">Reference proteome</keyword>
<proteinExistence type="predicted"/>
<evidence type="ECO:0000313" key="3">
    <source>
        <dbReference type="WBParaSite" id="TTAC_0000205901-mRNA-1"/>
    </source>
</evidence>
<dbReference type="WBParaSite" id="TTAC_0000205901-mRNA-1">
    <property type="protein sequence ID" value="TTAC_0000205901-mRNA-1"/>
    <property type="gene ID" value="TTAC_0000205901"/>
</dbReference>
<protein>
    <submittedName>
        <fullName evidence="3">Pecanex-like protein</fullName>
    </submittedName>
</protein>
<gene>
    <name evidence="1" type="ORF">TTAC_LOCUS2046</name>
</gene>
<reference evidence="3" key="1">
    <citation type="submission" date="2017-02" db="UniProtKB">
        <authorList>
            <consortium name="WormBaseParasite"/>
        </authorList>
    </citation>
    <scope>IDENTIFICATION</scope>
</reference>
<dbReference type="EMBL" id="UYWX01000711">
    <property type="protein sequence ID" value="VDM18786.1"/>
    <property type="molecule type" value="Genomic_DNA"/>
</dbReference>
<accession>A0A0R3WMS1</accession>
<name>A0A0R3WMS1_HYDTA</name>
<dbReference type="AlphaFoldDB" id="A0A0R3WMS1"/>
<evidence type="ECO:0000313" key="2">
    <source>
        <dbReference type="Proteomes" id="UP000274429"/>
    </source>
</evidence>
<reference evidence="1 2" key="2">
    <citation type="submission" date="2018-11" db="EMBL/GenBank/DDBJ databases">
        <authorList>
            <consortium name="Pathogen Informatics"/>
        </authorList>
    </citation>
    <scope>NUCLEOTIDE SEQUENCE [LARGE SCALE GENOMIC DNA]</scope>
</reference>
<sequence>MVHTKYLVVASSLTIQQSPLFPDPDYKPTPESNRTSPAWIKKITLELRRYTLFPQRFSPTRDEMPKLVKDFNNIPDAHWQMCVGQCPKPDNFFVCSEVLVAMEALSKALVRAFVMAPNNIEQFRFSSLLLLFSLLINYVKQGEREEKKCTSVFIFENDEIDSVSTTYVCPSLATFQF</sequence>
<organism evidence="3">
    <name type="scientific">Hydatigena taeniaeformis</name>
    <name type="common">Feline tapeworm</name>
    <name type="synonym">Taenia taeniaeformis</name>
    <dbReference type="NCBI Taxonomy" id="6205"/>
    <lineage>
        <taxon>Eukaryota</taxon>
        <taxon>Metazoa</taxon>
        <taxon>Spiralia</taxon>
        <taxon>Lophotrochozoa</taxon>
        <taxon>Platyhelminthes</taxon>
        <taxon>Cestoda</taxon>
        <taxon>Eucestoda</taxon>
        <taxon>Cyclophyllidea</taxon>
        <taxon>Taeniidae</taxon>
        <taxon>Hydatigera</taxon>
    </lineage>
</organism>
<evidence type="ECO:0000313" key="1">
    <source>
        <dbReference type="EMBL" id="VDM18786.1"/>
    </source>
</evidence>